<dbReference type="SUPFAM" id="SSF69065">
    <property type="entry name" value="RNase III domain-like"/>
    <property type="match status" value="1"/>
</dbReference>
<dbReference type="InterPro" id="IPR036389">
    <property type="entry name" value="RNase_III_sf"/>
</dbReference>
<dbReference type="EMBL" id="JBFXLT010000005">
    <property type="protein sequence ID" value="KAL2821234.1"/>
    <property type="molecule type" value="Genomic_DNA"/>
</dbReference>
<evidence type="ECO:0000313" key="3">
    <source>
        <dbReference type="Proteomes" id="UP001610334"/>
    </source>
</evidence>
<protein>
    <recommendedName>
        <fullName evidence="1">RNase III domain-containing protein</fullName>
    </recommendedName>
</protein>
<proteinExistence type="predicted"/>
<dbReference type="CDD" id="cd00593">
    <property type="entry name" value="RIBOc"/>
    <property type="match status" value="1"/>
</dbReference>
<evidence type="ECO:0000259" key="1">
    <source>
        <dbReference type="PROSITE" id="PS50142"/>
    </source>
</evidence>
<evidence type="ECO:0000313" key="2">
    <source>
        <dbReference type="EMBL" id="KAL2821234.1"/>
    </source>
</evidence>
<feature type="domain" description="RNase III" evidence="1">
    <location>
        <begin position="7"/>
        <end position="126"/>
    </location>
</feature>
<dbReference type="Proteomes" id="UP001610334">
    <property type="component" value="Unassembled WGS sequence"/>
</dbReference>
<dbReference type="Pfam" id="PF14622">
    <property type="entry name" value="Ribonucleas_3_3"/>
    <property type="match status" value="1"/>
</dbReference>
<gene>
    <name evidence="2" type="ORF">BJX63DRAFT_427907</name>
</gene>
<name>A0ABR4I1P1_9EURO</name>
<comment type="caution">
    <text evidence="2">The sequence shown here is derived from an EMBL/GenBank/DDBJ whole genome shotgun (WGS) entry which is preliminary data.</text>
</comment>
<dbReference type="InterPro" id="IPR000999">
    <property type="entry name" value="RNase_III_dom"/>
</dbReference>
<organism evidence="2 3">
    <name type="scientific">Aspergillus granulosus</name>
    <dbReference type="NCBI Taxonomy" id="176169"/>
    <lineage>
        <taxon>Eukaryota</taxon>
        <taxon>Fungi</taxon>
        <taxon>Dikarya</taxon>
        <taxon>Ascomycota</taxon>
        <taxon>Pezizomycotina</taxon>
        <taxon>Eurotiomycetes</taxon>
        <taxon>Eurotiomycetidae</taxon>
        <taxon>Eurotiales</taxon>
        <taxon>Aspergillaceae</taxon>
        <taxon>Aspergillus</taxon>
        <taxon>Aspergillus subgen. Nidulantes</taxon>
    </lineage>
</organism>
<dbReference type="PROSITE" id="PS50142">
    <property type="entry name" value="RNASE_3_2"/>
    <property type="match status" value="1"/>
</dbReference>
<accession>A0ABR4I1P1</accession>
<sequence>MATNYIVQQIQRILNYTFCSEELLLEALTAAGANQGNHEGNRRLAHVGLGTIHTGLSLDCLERKSSPSALSELKQKLSAYNHLAMIAKRSTIDDYINYCPRSGRGSKTVTGTAVAAILGAVYLDSNCRKRTWEVMQHIGFFLHEDGGVDPRMLRTESQLGMTQGVTETGPGNPTAVPEGLSEETLNSNNTLITNGESFSCLTAYPMF</sequence>
<dbReference type="Gene3D" id="1.10.1520.10">
    <property type="entry name" value="Ribonuclease III domain"/>
    <property type="match status" value="1"/>
</dbReference>
<keyword evidence="3" id="KW-1185">Reference proteome</keyword>
<reference evidence="2 3" key="1">
    <citation type="submission" date="2024-07" db="EMBL/GenBank/DDBJ databases">
        <title>Section-level genome sequencing and comparative genomics of Aspergillus sections Usti and Cavernicolus.</title>
        <authorList>
            <consortium name="Lawrence Berkeley National Laboratory"/>
            <person name="Nybo J.L."/>
            <person name="Vesth T.C."/>
            <person name="Theobald S."/>
            <person name="Frisvad J.C."/>
            <person name="Larsen T.O."/>
            <person name="Kjaerboelling I."/>
            <person name="Rothschild-Mancinelli K."/>
            <person name="Lyhne E.K."/>
            <person name="Kogle M.E."/>
            <person name="Barry K."/>
            <person name="Clum A."/>
            <person name="Na H."/>
            <person name="Ledsgaard L."/>
            <person name="Lin J."/>
            <person name="Lipzen A."/>
            <person name="Kuo A."/>
            <person name="Riley R."/>
            <person name="Mondo S."/>
            <person name="Labutti K."/>
            <person name="Haridas S."/>
            <person name="Pangalinan J."/>
            <person name="Salamov A.A."/>
            <person name="Simmons B.A."/>
            <person name="Magnuson J.K."/>
            <person name="Chen J."/>
            <person name="Drula E."/>
            <person name="Henrissat B."/>
            <person name="Wiebenga A."/>
            <person name="Lubbers R.J."/>
            <person name="Gomes A.C."/>
            <person name="Makela M.R."/>
            <person name="Stajich J."/>
            <person name="Grigoriev I.V."/>
            <person name="Mortensen U.H."/>
            <person name="De Vries R.P."/>
            <person name="Baker S.E."/>
            <person name="Andersen M.R."/>
        </authorList>
    </citation>
    <scope>NUCLEOTIDE SEQUENCE [LARGE SCALE GENOMIC DNA]</scope>
    <source>
        <strain evidence="2 3">CBS 588.65</strain>
    </source>
</reference>